<protein>
    <submittedName>
        <fullName evidence="2">TonB family C-terminal domain-containing protein</fullName>
    </submittedName>
</protein>
<dbReference type="OrthoDB" id="1112758at2"/>
<dbReference type="Pfam" id="PF13715">
    <property type="entry name" value="CarbopepD_reg_2"/>
    <property type="match status" value="1"/>
</dbReference>
<proteinExistence type="predicted"/>
<keyword evidence="1" id="KW-0472">Membrane</keyword>
<feature type="transmembrane region" description="Helical" evidence="1">
    <location>
        <begin position="74"/>
        <end position="96"/>
    </location>
</feature>
<dbReference type="STRING" id="1391627.SAMN05216464_104124"/>
<keyword evidence="1" id="KW-0812">Transmembrane</keyword>
<dbReference type="SUPFAM" id="SSF74653">
    <property type="entry name" value="TolA/TonB C-terminal domain"/>
    <property type="match status" value="1"/>
</dbReference>
<organism evidence="2 3">
    <name type="scientific">Mucilaginibacter pineti</name>
    <dbReference type="NCBI Taxonomy" id="1391627"/>
    <lineage>
        <taxon>Bacteria</taxon>
        <taxon>Pseudomonadati</taxon>
        <taxon>Bacteroidota</taxon>
        <taxon>Sphingobacteriia</taxon>
        <taxon>Sphingobacteriales</taxon>
        <taxon>Sphingobacteriaceae</taxon>
        <taxon>Mucilaginibacter</taxon>
    </lineage>
</organism>
<keyword evidence="1" id="KW-1133">Transmembrane helix</keyword>
<dbReference type="SUPFAM" id="SSF49464">
    <property type="entry name" value="Carboxypeptidase regulatory domain-like"/>
    <property type="match status" value="1"/>
</dbReference>
<dbReference type="Gene3D" id="2.60.40.1120">
    <property type="entry name" value="Carboxypeptidase-like, regulatory domain"/>
    <property type="match status" value="1"/>
</dbReference>
<evidence type="ECO:0000256" key="1">
    <source>
        <dbReference type="SAM" id="Phobius"/>
    </source>
</evidence>
<dbReference type="RefSeq" id="WP_091149106.1">
    <property type="nucleotide sequence ID" value="NZ_FNAI01000004.1"/>
</dbReference>
<dbReference type="Proteomes" id="UP000199072">
    <property type="component" value="Unassembled WGS sequence"/>
</dbReference>
<dbReference type="InterPro" id="IPR008969">
    <property type="entry name" value="CarboxyPept-like_regulatory"/>
</dbReference>
<accession>A0A1G7AL95</accession>
<evidence type="ECO:0000313" key="3">
    <source>
        <dbReference type="Proteomes" id="UP000199072"/>
    </source>
</evidence>
<dbReference type="EMBL" id="FNAI01000004">
    <property type="protein sequence ID" value="SDE14765.1"/>
    <property type="molecule type" value="Genomic_DNA"/>
</dbReference>
<name>A0A1G7AL95_9SPHI</name>
<keyword evidence="3" id="KW-1185">Reference proteome</keyword>
<sequence>MDNKKANISQIRKYLNGQLDATAMHKLEREALDDPFLMDALEGYEAAGKDQQPNIAELNERLQQRTQERKGRVIAWRAWSIAASVLLVLTIGGLWMRKTPSSSPVLERQTADVALYKKSQKVLKDTISLQKPVIPAAPVLAQFNKKPAALKQVKPGEKSVYQQEISAADNATPATGNVGGAPPVIAETKAEYDKNTSMLSEAVVNNYTQNKKVVADTTMLTFGSTTPPKTYGNFKNSTITSKLQGRVEGLKIEPTDPKTHSAIDLARYAGVIISKDDGMPLIGAAIRVKGTNRSTVTDTKGYFALPATAPGDKETLDIAYIGYQNTQVSAKAGDSLKVALKPYEGSLSEVVIVKGDESVYVAAHPEKGWSDLKKYLQTNATLPDGTTGTVSVTFTVNADGSLSDMKVKKSLNTIADQKAMELLKTGPDWISNTKHTPETVTVKIKFQKQK</sequence>
<gene>
    <name evidence="2" type="ORF">SAMN05216464_104124</name>
</gene>
<dbReference type="AlphaFoldDB" id="A0A1G7AL95"/>
<evidence type="ECO:0000313" key="2">
    <source>
        <dbReference type="EMBL" id="SDE14765.1"/>
    </source>
</evidence>
<reference evidence="2 3" key="1">
    <citation type="submission" date="2016-10" db="EMBL/GenBank/DDBJ databases">
        <authorList>
            <person name="de Groot N.N."/>
        </authorList>
    </citation>
    <scope>NUCLEOTIDE SEQUENCE [LARGE SCALE GENOMIC DNA]</scope>
    <source>
        <strain evidence="2 3">47C3B</strain>
    </source>
</reference>
<dbReference type="Gene3D" id="3.30.1150.10">
    <property type="match status" value="1"/>
</dbReference>